<dbReference type="AlphaFoldDB" id="A0A2H5EWV2"/>
<organism evidence="1 2">
    <name type="scientific">Paracoccus zhejiangensis</name>
    <dbReference type="NCBI Taxonomy" id="1077935"/>
    <lineage>
        <taxon>Bacteria</taxon>
        <taxon>Pseudomonadati</taxon>
        <taxon>Pseudomonadota</taxon>
        <taxon>Alphaproteobacteria</taxon>
        <taxon>Rhodobacterales</taxon>
        <taxon>Paracoccaceae</taxon>
        <taxon>Paracoccus</taxon>
    </lineage>
</organism>
<sequence length="108" mass="11707">MVQKVGNFCLKNDGGFVVKLQFVFWDENGNKVHTDGTAGYPVLQTECRSPDQSGVPDGALVSLYAFVVWGSDNTANQIFYYDSSSTVTANYAISGTTLNNDLVLVSVQ</sequence>
<keyword evidence="2" id="KW-1185">Reference proteome</keyword>
<reference evidence="1 2" key="1">
    <citation type="journal article" date="2013" name="Antonie Van Leeuwenhoek">
        <title>Paracoccus zhejiangensis sp. nov., isolated from activated sludge in wastewater-treatment system.</title>
        <authorList>
            <person name="Wu Z.G."/>
            <person name="Zhang D.F."/>
            <person name="Liu Y.L."/>
            <person name="Wang F."/>
            <person name="Jiang X."/>
            <person name="Li C."/>
            <person name="Li S.P."/>
            <person name="Hong Q."/>
            <person name="Li W.J."/>
        </authorList>
    </citation>
    <scope>NUCLEOTIDE SEQUENCE [LARGE SCALE GENOMIC DNA]</scope>
    <source>
        <strain evidence="1 2">J6</strain>
    </source>
</reference>
<evidence type="ECO:0000313" key="2">
    <source>
        <dbReference type="Proteomes" id="UP000234530"/>
    </source>
</evidence>
<dbReference type="EMBL" id="CP025430">
    <property type="protein sequence ID" value="AUH63785.1"/>
    <property type="molecule type" value="Genomic_DNA"/>
</dbReference>
<evidence type="ECO:0000313" key="1">
    <source>
        <dbReference type="EMBL" id="AUH63785.1"/>
    </source>
</evidence>
<accession>A0A2H5EWV2</accession>
<dbReference type="Proteomes" id="UP000234530">
    <property type="component" value="Chromosome"/>
</dbReference>
<name>A0A2H5EWV2_9RHOB</name>
<proteinExistence type="predicted"/>
<protein>
    <submittedName>
        <fullName evidence="1">Uncharacterized protein</fullName>
    </submittedName>
</protein>
<gene>
    <name evidence="1" type="ORF">CX676_06115</name>
</gene>
<dbReference type="KEGG" id="pzh:CX676_06115"/>